<evidence type="ECO:0000256" key="2">
    <source>
        <dbReference type="SAM" id="MobiDB-lite"/>
    </source>
</evidence>
<dbReference type="SUPFAM" id="SSF57667">
    <property type="entry name" value="beta-beta-alpha zinc fingers"/>
    <property type="match status" value="1"/>
</dbReference>
<proteinExistence type="predicted"/>
<gene>
    <name evidence="4" type="ORF">BGZ95_010462</name>
</gene>
<evidence type="ECO:0000259" key="3">
    <source>
        <dbReference type="PROSITE" id="PS50157"/>
    </source>
</evidence>
<reference evidence="4" key="1">
    <citation type="journal article" date="2020" name="Fungal Divers.">
        <title>Resolving the Mortierellaceae phylogeny through synthesis of multi-gene phylogenetics and phylogenomics.</title>
        <authorList>
            <person name="Vandepol N."/>
            <person name="Liber J."/>
            <person name="Desiro A."/>
            <person name="Na H."/>
            <person name="Kennedy M."/>
            <person name="Barry K."/>
            <person name="Grigoriev I.V."/>
            <person name="Miller A.N."/>
            <person name="O'Donnell K."/>
            <person name="Stajich J.E."/>
            <person name="Bonito G."/>
        </authorList>
    </citation>
    <scope>NUCLEOTIDE SEQUENCE</scope>
    <source>
        <strain evidence="4">NRRL 28262</strain>
    </source>
</reference>
<feature type="compositionally biased region" description="Low complexity" evidence="2">
    <location>
        <begin position="391"/>
        <end position="403"/>
    </location>
</feature>
<name>A0AAD4DBB7_9FUNG</name>
<dbReference type="InterPro" id="IPR013087">
    <property type="entry name" value="Znf_C2H2_type"/>
</dbReference>
<evidence type="ECO:0000313" key="4">
    <source>
        <dbReference type="EMBL" id="KAG0273746.1"/>
    </source>
</evidence>
<dbReference type="Proteomes" id="UP001194580">
    <property type="component" value="Unassembled WGS sequence"/>
</dbReference>
<keyword evidence="1" id="KW-0863">Zinc-finger</keyword>
<dbReference type="EMBL" id="JAAAIL010000700">
    <property type="protein sequence ID" value="KAG0273746.1"/>
    <property type="molecule type" value="Genomic_DNA"/>
</dbReference>
<dbReference type="GO" id="GO:0008270">
    <property type="term" value="F:zinc ion binding"/>
    <property type="evidence" value="ECO:0007669"/>
    <property type="project" value="UniProtKB-KW"/>
</dbReference>
<evidence type="ECO:0000313" key="5">
    <source>
        <dbReference type="Proteomes" id="UP001194580"/>
    </source>
</evidence>
<keyword evidence="1" id="KW-0479">Metal-binding</keyword>
<dbReference type="Gene3D" id="3.30.160.60">
    <property type="entry name" value="Classic Zinc Finger"/>
    <property type="match status" value="1"/>
</dbReference>
<evidence type="ECO:0000256" key="1">
    <source>
        <dbReference type="PROSITE-ProRule" id="PRU00042"/>
    </source>
</evidence>
<dbReference type="PROSITE" id="PS00028">
    <property type="entry name" value="ZINC_FINGER_C2H2_1"/>
    <property type="match status" value="1"/>
</dbReference>
<feature type="compositionally biased region" description="Polar residues" evidence="2">
    <location>
        <begin position="88"/>
        <end position="105"/>
    </location>
</feature>
<accession>A0AAD4DBB7</accession>
<feature type="region of interest" description="Disordered" evidence="2">
    <location>
        <begin position="88"/>
        <end position="121"/>
    </location>
</feature>
<dbReference type="PROSITE" id="PS50157">
    <property type="entry name" value="ZINC_FINGER_C2H2_2"/>
    <property type="match status" value="1"/>
</dbReference>
<organism evidence="4 5">
    <name type="scientific">Linnemannia exigua</name>
    <dbReference type="NCBI Taxonomy" id="604196"/>
    <lineage>
        <taxon>Eukaryota</taxon>
        <taxon>Fungi</taxon>
        <taxon>Fungi incertae sedis</taxon>
        <taxon>Mucoromycota</taxon>
        <taxon>Mortierellomycotina</taxon>
        <taxon>Mortierellomycetes</taxon>
        <taxon>Mortierellales</taxon>
        <taxon>Mortierellaceae</taxon>
        <taxon>Linnemannia</taxon>
    </lineage>
</organism>
<sequence>MMLEDLSLNPHNGFLTQTTWPANMRGLFYTSTFSSGVPCPTNDYYRVAPPSQARPLVGISEAQFAEEAAEAAAAAARGGEGVGGDVTISSEHSRFSPTLNNSGDSEATYPPIANQRQRQPSGRDVVIKAEEHDDTALPLDVVPYSEQIYQHPPWAGIELPMSRNGRGTVAMADLFRGQFSDATAARTYYEEQVEYSTSNGRPPNNPLRLTITAAESAEPTTAATGRRCRSAEGPDVDAIVPLNTGGPLHCSLPHCMRTFPTIGLLKSHMVSHNDQKPYWCDVCSPDGIQPYPISPSQLIPGLPVPVPEVKRYKRHHDLLRHKREQHPPSEVKLQRYNEKVAAKEARKKRAEETKRVKAMMKRLSNGGGDGRRRRASSAVSTTSGRPRRPRTSSTAAEAAGTTPSRRHHTSSNITDSTDSVSTTAVEAPAAPAATASAVNTPSVRLAAPGSSVIVITLPREAYQEIQRAYPNGANSNNNASSSSSTTTGQTAAIAIAEAPITAPDIAATAASAGTSVSVTGTFTAVTTAQAPQPPRKRKSTELNRVTEAGNDEIDHEHQERCPKKASRAKMSSTAATIIATENAAASGITSAATGTTIATATPTSVHRRRSSVSTAQILRQQQQHHQHGHVAQPVAAANNNGLSAIPLQRPSAFEIALPVNSGYNNGGSSGINSTQPTTIVQEWETLNDESMKEDQEQQH</sequence>
<dbReference type="InterPro" id="IPR036236">
    <property type="entry name" value="Znf_C2H2_sf"/>
</dbReference>
<keyword evidence="5" id="KW-1185">Reference proteome</keyword>
<keyword evidence="1" id="KW-0862">Zinc</keyword>
<comment type="caution">
    <text evidence="4">The sequence shown here is derived from an EMBL/GenBank/DDBJ whole genome shotgun (WGS) entry which is preliminary data.</text>
</comment>
<feature type="domain" description="C2H2-type" evidence="3">
    <location>
        <begin position="248"/>
        <end position="277"/>
    </location>
</feature>
<feature type="compositionally biased region" description="Low complexity" evidence="2">
    <location>
        <begin position="410"/>
        <end position="437"/>
    </location>
</feature>
<protein>
    <recommendedName>
        <fullName evidence="3">C2H2-type domain-containing protein</fullName>
    </recommendedName>
</protein>
<dbReference type="AlphaFoldDB" id="A0AAD4DBB7"/>
<feature type="region of interest" description="Disordered" evidence="2">
    <location>
        <begin position="361"/>
        <end position="437"/>
    </location>
</feature>